<feature type="domain" description="Microcystin LR degradation protein MlrC N-terminal" evidence="2">
    <location>
        <begin position="2"/>
        <end position="296"/>
    </location>
</feature>
<dbReference type="AlphaFoldDB" id="A0A370NII5"/>
<dbReference type="Pfam" id="PF07171">
    <property type="entry name" value="MlrC_C"/>
    <property type="match status" value="1"/>
</dbReference>
<proteinExistence type="predicted"/>
<name>A0A370NII5_9BURK</name>
<feature type="domain" description="Microcystin LR degradation protein MlrC C-terminal" evidence="1">
    <location>
        <begin position="316"/>
        <end position="386"/>
    </location>
</feature>
<comment type="caution">
    <text evidence="3">The sequence shown here is derived from an EMBL/GenBank/DDBJ whole genome shotgun (WGS) entry which is preliminary data.</text>
</comment>
<evidence type="ECO:0000259" key="1">
    <source>
        <dbReference type="Pfam" id="PF07171"/>
    </source>
</evidence>
<protein>
    <recommendedName>
        <fullName evidence="5">Microcystin degradation protein MlrC</fullName>
    </recommendedName>
</protein>
<evidence type="ECO:0000259" key="2">
    <source>
        <dbReference type="Pfam" id="PF07364"/>
    </source>
</evidence>
<dbReference type="Pfam" id="PF07364">
    <property type="entry name" value="DUF1485"/>
    <property type="match status" value="1"/>
</dbReference>
<dbReference type="EMBL" id="QKWJ01000099">
    <property type="protein sequence ID" value="RDK05392.1"/>
    <property type="molecule type" value="Genomic_DNA"/>
</dbReference>
<dbReference type="InterPro" id="IPR010799">
    <property type="entry name" value="MlrC_C"/>
</dbReference>
<sequence>MRIAVLHLVHETVTFLPNETTVDDFIYEGSPAKGEALLQIGPKSYMGGFVKVAREHHDVELTGIESPLEPKTGIGSGWVTNEAYELFVGKMIEELKAQGPFDGVFLALHGAMAVTGVARPEAELARRVREVIGPCAYIAATFDPHGNEDEAFLQAADLAFTVKYYPHYDAYLQGTRAARTLIRAIKGEYKPTHASRKVPLITPTVIQWTGGPAWMSLINRALTWEALEPDLYINIFFGFPWADVPDAGMFVQVTTNGDPELAAEVVEEMSRFIWRKKDELISSTTIVSIPEAVAAAAQASKEGSFPVVIADHSDRSGNATWILAEVQRQGASDTLFATITDARTLDQVQERKLAVGDPFDFAVGGLVDPSAGVPVNIRGSILHVPKLRGRDGGRLPFVVVGFGNNNALIVSRYLTQVKPNFELAAR</sequence>
<evidence type="ECO:0000313" key="4">
    <source>
        <dbReference type="Proteomes" id="UP000255165"/>
    </source>
</evidence>
<organism evidence="3 4">
    <name type="scientific">Cupriavidus lacunae</name>
    <dbReference type="NCBI Taxonomy" id="2666307"/>
    <lineage>
        <taxon>Bacteria</taxon>
        <taxon>Pseudomonadati</taxon>
        <taxon>Pseudomonadota</taxon>
        <taxon>Betaproteobacteria</taxon>
        <taxon>Burkholderiales</taxon>
        <taxon>Burkholderiaceae</taxon>
        <taxon>Cupriavidus</taxon>
    </lineage>
</organism>
<dbReference type="Proteomes" id="UP000255165">
    <property type="component" value="Unassembled WGS sequence"/>
</dbReference>
<gene>
    <name evidence="3" type="ORF">DN412_37350</name>
</gene>
<dbReference type="RefSeq" id="WP_115216144.1">
    <property type="nucleotide sequence ID" value="NZ_QKWJ01000099.1"/>
</dbReference>
<keyword evidence="4" id="KW-1185">Reference proteome</keyword>
<reference evidence="4" key="1">
    <citation type="submission" date="2018-06" db="EMBL/GenBank/DDBJ databases">
        <authorList>
            <person name="Feng T."/>
            <person name="Jeon C.O."/>
        </authorList>
    </citation>
    <scope>NUCLEOTIDE SEQUENCE [LARGE SCALE GENOMIC DNA]</scope>
    <source>
        <strain evidence="4">S23</strain>
    </source>
</reference>
<evidence type="ECO:0008006" key="5">
    <source>
        <dbReference type="Google" id="ProtNLM"/>
    </source>
</evidence>
<dbReference type="InterPro" id="IPR015995">
    <property type="entry name" value="MlrC_N"/>
</dbReference>
<accession>A0A370NII5</accession>
<evidence type="ECO:0000313" key="3">
    <source>
        <dbReference type="EMBL" id="RDK05392.1"/>
    </source>
</evidence>